<evidence type="ECO:0000313" key="1">
    <source>
        <dbReference type="EMBL" id="NVD40534.1"/>
    </source>
</evidence>
<evidence type="ECO:0000313" key="2">
    <source>
        <dbReference type="Proteomes" id="UP000520198"/>
    </source>
</evidence>
<keyword evidence="2" id="KW-1185">Reference proteome</keyword>
<organism evidence="1 2">
    <name type="scientific">Ensifer oleiphilus</name>
    <dbReference type="NCBI Taxonomy" id="2742698"/>
    <lineage>
        <taxon>Bacteria</taxon>
        <taxon>Pseudomonadati</taxon>
        <taxon>Pseudomonadota</taxon>
        <taxon>Alphaproteobacteria</taxon>
        <taxon>Hyphomicrobiales</taxon>
        <taxon>Rhizobiaceae</taxon>
        <taxon>Sinorhizobium/Ensifer group</taxon>
        <taxon>Ensifer</taxon>
    </lineage>
</organism>
<dbReference type="EMBL" id="JABWDU010000003">
    <property type="protein sequence ID" value="NVD40534.1"/>
    <property type="molecule type" value="Genomic_DNA"/>
</dbReference>
<gene>
    <name evidence="1" type="ORF">HT585_16825</name>
</gene>
<dbReference type="AlphaFoldDB" id="A0A7Y6Q7M5"/>
<dbReference type="GO" id="GO:0016491">
    <property type="term" value="F:oxidoreductase activity"/>
    <property type="evidence" value="ECO:0007669"/>
    <property type="project" value="InterPro"/>
</dbReference>
<sequence length="380" mass="41281">MKRRQFLAVLGGGVVLAAAGASTAFLLTRRPDRALAPWMLAGAGDQEPRRRALSYAILAPNPHNRQPWLVDLRVRDQVTLYVDATRLLPETDPYNRQITIGLGCFIEQMAIAASTQNYRLDVSLFPEGSDAQALDGRPVAVIRFEQDPTIGADPLFAQILARRSLKEPFDLTKPVPGEVLGALGASVRHGALARSSNDQAVVATLREMTHAALELEIGTERTYRESVDLLRIGKAEIEASPDGIDLGGPLFDGLAALGQLSREQALDTTSTAFAQGRAALLANSDTAMAHIWLTTSGNSRAEQIAAGRDWVRINLTATALGTGLQPLSQTLQEFPEMSWYYRQVHKMLSPEGGTVQMLGRLGYAAPVEPSPRWPLDTRII</sequence>
<dbReference type="Gene3D" id="3.40.109.10">
    <property type="entry name" value="NADH Oxidase"/>
    <property type="match status" value="1"/>
</dbReference>
<dbReference type="InterPro" id="IPR000415">
    <property type="entry name" value="Nitroreductase-like"/>
</dbReference>
<comment type="caution">
    <text evidence="1">The sequence shown here is derived from an EMBL/GenBank/DDBJ whole genome shotgun (WGS) entry which is preliminary data.</text>
</comment>
<dbReference type="NCBIfam" id="NF047509">
    <property type="entry name" value="Rv3131_FMN_oxido"/>
    <property type="match status" value="1"/>
</dbReference>
<protein>
    <submittedName>
        <fullName evidence="1">Twin-arginine translocation pathway signal protein</fullName>
    </submittedName>
</protein>
<accession>A0A7Y6Q7M5</accession>
<proteinExistence type="predicted"/>
<reference evidence="1 2" key="1">
    <citation type="submission" date="2020-06" db="EMBL/GenBank/DDBJ databases">
        <authorList>
            <person name="Grouzdev D.S."/>
        </authorList>
    </citation>
    <scope>NUCLEOTIDE SEQUENCE [LARGE SCALE GENOMIC DNA]</scope>
    <source>
        <strain evidence="1 2">HO-A22</strain>
    </source>
</reference>
<name>A0A7Y6Q7M5_9HYPH</name>
<dbReference type="RefSeq" id="WP_176353994.1">
    <property type="nucleotide sequence ID" value="NZ_JABWDU010000003.1"/>
</dbReference>
<dbReference type="Proteomes" id="UP000520198">
    <property type="component" value="Unassembled WGS sequence"/>
</dbReference>